<dbReference type="Gene3D" id="3.40.190.10">
    <property type="entry name" value="Periplasmic binding protein-like II"/>
    <property type="match status" value="1"/>
</dbReference>
<evidence type="ECO:0000313" key="3">
    <source>
        <dbReference type="EMBL" id="CAP40800.1"/>
    </source>
</evidence>
<sequence length="334" mass="35114">MKTAAFHLGRLGRAAGLAAIAALATLFVLNAAPAQAAPYPDKPVTVIVPFGAGSATDQLARALSASATPLLGQPVVVENRPGASGMIAAQHAARAAPDGYTVLITTNTTQVANPHLFKKLPYDPRADFTPLTGLGAGGMVLVVREDAPYRTVDDLVRQAREHPGKLTFGSGNSSSRIAGEMFKQLTGTDIVWVGYNSNPNALNDLLGGHIDMMVIDTVTGLSQIAAGKLRPLGASTSRRLPQLPDVPTLQEAGIDGYDMSYWFAAYVPAGTPPEIADKLAQTLTQAEASPQARDFFQNSATQAWTTSRAELAAFQDSELAKWGKVIRAAGIQPE</sequence>
<proteinExistence type="inferred from homology"/>
<feature type="chain" id="PRO_5002735745" evidence="2">
    <location>
        <begin position="37"/>
        <end position="334"/>
    </location>
</feature>
<dbReference type="Proteomes" id="UP000001225">
    <property type="component" value="Chromosome"/>
</dbReference>
<dbReference type="AlphaFoldDB" id="A9I0X0"/>
<reference evidence="3 4" key="1">
    <citation type="journal article" date="2008" name="BMC Genomics">
        <title>The missing link: Bordetella petrii is endowed with both the metabolic versatility of environmental bacteria and virulence traits of pathogenic Bordetellae.</title>
        <authorList>
            <person name="Gross R."/>
            <person name="Guzman C.A."/>
            <person name="Sebaihia M."/>
            <person name="Martins Dos Santos V.A."/>
            <person name="Pieper D.H."/>
            <person name="Koebnik R."/>
            <person name="Lechner M."/>
            <person name="Bartels D."/>
            <person name="Buhrmester J."/>
            <person name="Choudhuri J.V."/>
            <person name="Ebensen T."/>
            <person name="Gaigalat L."/>
            <person name="Herrmann S."/>
            <person name="Khachane A.N."/>
            <person name="Larisch C."/>
            <person name="Link S."/>
            <person name="Linke B."/>
            <person name="Meyer F."/>
            <person name="Mormann S."/>
            <person name="Nakunst D."/>
            <person name="Rueckert C."/>
            <person name="Schneiker-Bekel S."/>
            <person name="Schulze K."/>
            <person name="Vorhoelter F.J."/>
            <person name="Yevsa T."/>
            <person name="Engle J.T."/>
            <person name="Goldman W.E."/>
            <person name="Puehler A."/>
            <person name="Goebel U.B."/>
            <person name="Goesmann A."/>
            <person name="Bloecker H."/>
            <person name="Kaiser O."/>
            <person name="Martinez-Arias R."/>
        </authorList>
    </citation>
    <scope>NUCLEOTIDE SEQUENCE [LARGE SCALE GENOMIC DNA]</scope>
    <source>
        <strain evidence="4">ATCC BAA-461 / DSM 12804 / CCUG 43448 / CIP 107267 / Se-1111R</strain>
    </source>
</reference>
<comment type="similarity">
    <text evidence="1">Belongs to the UPF0065 (bug) family.</text>
</comment>
<accession>A9I0X0</accession>
<dbReference type="InterPro" id="IPR042100">
    <property type="entry name" value="Bug_dom1"/>
</dbReference>
<dbReference type="PANTHER" id="PTHR42928:SF5">
    <property type="entry name" value="BLR1237 PROTEIN"/>
    <property type="match status" value="1"/>
</dbReference>
<evidence type="ECO:0000256" key="1">
    <source>
        <dbReference type="ARBA" id="ARBA00006987"/>
    </source>
</evidence>
<gene>
    <name evidence="3" type="primary">bug13</name>
    <name evidence="3" type="ordered locus">Bpet0468</name>
</gene>
<name>A9I0X0_BORPD</name>
<dbReference type="EMBL" id="AM902716">
    <property type="protein sequence ID" value="CAP40800.1"/>
    <property type="molecule type" value="Genomic_DNA"/>
</dbReference>
<dbReference type="InterPro" id="IPR005064">
    <property type="entry name" value="BUG"/>
</dbReference>
<evidence type="ECO:0000313" key="4">
    <source>
        <dbReference type="Proteomes" id="UP000001225"/>
    </source>
</evidence>
<dbReference type="SUPFAM" id="SSF53850">
    <property type="entry name" value="Periplasmic binding protein-like II"/>
    <property type="match status" value="1"/>
</dbReference>
<dbReference type="CDD" id="cd07012">
    <property type="entry name" value="PBP2_Bug_TTT"/>
    <property type="match status" value="1"/>
</dbReference>
<organism evidence="3 4">
    <name type="scientific">Bordetella petrii (strain ATCC BAA-461 / DSM 12804 / CCUG 43448 / CIP 107267 / Se-1111R)</name>
    <dbReference type="NCBI Taxonomy" id="340100"/>
    <lineage>
        <taxon>Bacteria</taxon>
        <taxon>Pseudomonadati</taxon>
        <taxon>Pseudomonadota</taxon>
        <taxon>Betaproteobacteria</taxon>
        <taxon>Burkholderiales</taxon>
        <taxon>Alcaligenaceae</taxon>
        <taxon>Bordetella</taxon>
    </lineage>
</organism>
<dbReference type="PANTHER" id="PTHR42928">
    <property type="entry name" value="TRICARBOXYLATE-BINDING PROTEIN"/>
    <property type="match status" value="1"/>
</dbReference>
<protein>
    <submittedName>
        <fullName evidence="3">Secreted protein</fullName>
    </submittedName>
</protein>
<dbReference type="Gene3D" id="3.40.190.150">
    <property type="entry name" value="Bordetella uptake gene, domain 1"/>
    <property type="match status" value="1"/>
</dbReference>
<dbReference type="KEGG" id="bpt:Bpet0468"/>
<dbReference type="PIRSF" id="PIRSF017082">
    <property type="entry name" value="YflP"/>
    <property type="match status" value="1"/>
</dbReference>
<dbReference type="STRING" id="94624.Bpet0468"/>
<keyword evidence="4" id="KW-1185">Reference proteome</keyword>
<dbReference type="Pfam" id="PF03401">
    <property type="entry name" value="TctC"/>
    <property type="match status" value="1"/>
</dbReference>
<keyword evidence="2" id="KW-0732">Signal</keyword>
<evidence type="ECO:0000256" key="2">
    <source>
        <dbReference type="SAM" id="SignalP"/>
    </source>
</evidence>
<dbReference type="eggNOG" id="COG3181">
    <property type="taxonomic scope" value="Bacteria"/>
</dbReference>
<feature type="signal peptide" evidence="2">
    <location>
        <begin position="1"/>
        <end position="36"/>
    </location>
</feature>